<dbReference type="OrthoDB" id="9806565at2"/>
<dbReference type="Pfam" id="PF04820">
    <property type="entry name" value="Trp_halogenase"/>
    <property type="match status" value="2"/>
</dbReference>
<organism evidence="1 2">
    <name type="scientific">Edaphobacter modestus</name>
    <dbReference type="NCBI Taxonomy" id="388466"/>
    <lineage>
        <taxon>Bacteria</taxon>
        <taxon>Pseudomonadati</taxon>
        <taxon>Acidobacteriota</taxon>
        <taxon>Terriglobia</taxon>
        <taxon>Terriglobales</taxon>
        <taxon>Acidobacteriaceae</taxon>
        <taxon>Edaphobacter</taxon>
    </lineage>
</organism>
<dbReference type="Gene3D" id="3.30.9.100">
    <property type="match status" value="1"/>
</dbReference>
<proteinExistence type="predicted"/>
<comment type="caution">
    <text evidence="1">The sequence shown here is derived from an EMBL/GenBank/DDBJ whole genome shotgun (WGS) entry which is preliminary data.</text>
</comment>
<dbReference type="InterPro" id="IPR006905">
    <property type="entry name" value="Flavin_halogenase"/>
</dbReference>
<dbReference type="InterPro" id="IPR036188">
    <property type="entry name" value="FAD/NAD-bd_sf"/>
</dbReference>
<keyword evidence="2" id="KW-1185">Reference proteome</keyword>
<evidence type="ECO:0000313" key="1">
    <source>
        <dbReference type="EMBL" id="RZU43704.1"/>
    </source>
</evidence>
<dbReference type="SUPFAM" id="SSF51905">
    <property type="entry name" value="FAD/NAD(P)-binding domain"/>
    <property type="match status" value="1"/>
</dbReference>
<sequence length="377" mass="41303">MFDVAIIGGGPAGCGAAIALQQTFPSLRVLAVEASDYSRQRAGEVLPPMARSLLEHLGVLGQMSAELCGSARGVAHAWGGPRLEESNYFFRATGEGWHLERNRFDAMLANQAATCGAEVWRNRVLQGAERSDGIWQLQMSDFGIEARWVIDATGRNAVFARMQGARFNSLDSLMAFSRLFQHDDEMEARTIVEACTYGWWYSAPLPGQRRVVSILTDADLGRGLHLSDSSAWRRALQCTTHVQTLVADTVMQPAPLVRSAATVALDRVYGDGWLATGDASCAFDPLSGQGITHALRSGILAAFAVGDTLCHNSSIALERYAAIQQKQRVSFAQTHREHYSREQRWSKEPFWARRQDPAAVPLDTQALDDIGALEGTH</sequence>
<dbReference type="PRINTS" id="PR00411">
    <property type="entry name" value="PNDRDTASEI"/>
</dbReference>
<protein>
    <submittedName>
        <fullName evidence="1">Flavin-dependent dehydrogenase</fullName>
    </submittedName>
</protein>
<gene>
    <name evidence="1" type="ORF">BDD14_5402</name>
</gene>
<name>A0A4Q7Z1F1_9BACT</name>
<dbReference type="RefSeq" id="WP_130422455.1">
    <property type="nucleotide sequence ID" value="NZ_SHKW01000001.1"/>
</dbReference>
<dbReference type="GO" id="GO:0004497">
    <property type="term" value="F:monooxygenase activity"/>
    <property type="evidence" value="ECO:0007669"/>
    <property type="project" value="InterPro"/>
</dbReference>
<evidence type="ECO:0000313" key="2">
    <source>
        <dbReference type="Proteomes" id="UP000292958"/>
    </source>
</evidence>
<dbReference type="PANTHER" id="PTHR43747:SF1">
    <property type="entry name" value="SLR1998 PROTEIN"/>
    <property type="match status" value="1"/>
</dbReference>
<accession>A0A4Q7Z1F1</accession>
<dbReference type="EMBL" id="SHKW01000001">
    <property type="protein sequence ID" value="RZU43704.1"/>
    <property type="molecule type" value="Genomic_DNA"/>
</dbReference>
<dbReference type="Proteomes" id="UP000292958">
    <property type="component" value="Unassembled WGS sequence"/>
</dbReference>
<reference evidence="1 2" key="1">
    <citation type="submission" date="2019-02" db="EMBL/GenBank/DDBJ databases">
        <title>Genomic Encyclopedia of Archaeal and Bacterial Type Strains, Phase II (KMG-II): from individual species to whole genera.</title>
        <authorList>
            <person name="Goeker M."/>
        </authorList>
    </citation>
    <scope>NUCLEOTIDE SEQUENCE [LARGE SCALE GENOMIC DNA]</scope>
    <source>
        <strain evidence="1 2">DSM 18101</strain>
    </source>
</reference>
<dbReference type="AlphaFoldDB" id="A0A4Q7Z1F1"/>
<dbReference type="InterPro" id="IPR050816">
    <property type="entry name" value="Flavin-dep_Halogenase_NPB"/>
</dbReference>
<dbReference type="Gene3D" id="3.50.50.60">
    <property type="entry name" value="FAD/NAD(P)-binding domain"/>
    <property type="match status" value="1"/>
</dbReference>
<dbReference type="PANTHER" id="PTHR43747">
    <property type="entry name" value="FAD-BINDING PROTEIN"/>
    <property type="match status" value="1"/>
</dbReference>
<dbReference type="PRINTS" id="PR00368">
    <property type="entry name" value="FADPNR"/>
</dbReference>